<accession>A0A397JPM2</accession>
<dbReference type="Proteomes" id="UP000266861">
    <property type="component" value="Unassembled WGS sequence"/>
</dbReference>
<protein>
    <submittedName>
        <fullName evidence="1">Uncharacterized protein</fullName>
    </submittedName>
</protein>
<name>A0A397JPM2_9GLOM</name>
<keyword evidence="2" id="KW-1185">Reference proteome</keyword>
<dbReference type="AlphaFoldDB" id="A0A397JPM2"/>
<sequence>MLEYPNGEKLRNYLKTNFKKLDWVQQIANNFGISKLVIEPSINLLNSLGLIEYSDPMLLKGEGKFSRTKESDIYSGKREILIQETPRNYVKIYQGFITTATTTTITTTKTTTTTTTTTKQLQLLQLQHVKLIE</sequence>
<gene>
    <name evidence="1" type="ORF">Glove_43g40</name>
</gene>
<proteinExistence type="predicted"/>
<organism evidence="1 2">
    <name type="scientific">Diversispora epigaea</name>
    <dbReference type="NCBI Taxonomy" id="1348612"/>
    <lineage>
        <taxon>Eukaryota</taxon>
        <taxon>Fungi</taxon>
        <taxon>Fungi incertae sedis</taxon>
        <taxon>Mucoromycota</taxon>
        <taxon>Glomeromycotina</taxon>
        <taxon>Glomeromycetes</taxon>
        <taxon>Diversisporales</taxon>
        <taxon>Diversisporaceae</taxon>
        <taxon>Diversispora</taxon>
    </lineage>
</organism>
<dbReference type="EMBL" id="PQFF01000041">
    <property type="protein sequence ID" value="RHZ86853.1"/>
    <property type="molecule type" value="Genomic_DNA"/>
</dbReference>
<evidence type="ECO:0000313" key="1">
    <source>
        <dbReference type="EMBL" id="RHZ86853.1"/>
    </source>
</evidence>
<comment type="caution">
    <text evidence="1">The sequence shown here is derived from an EMBL/GenBank/DDBJ whole genome shotgun (WGS) entry which is preliminary data.</text>
</comment>
<evidence type="ECO:0000313" key="2">
    <source>
        <dbReference type="Proteomes" id="UP000266861"/>
    </source>
</evidence>
<reference evidence="1 2" key="1">
    <citation type="submission" date="2018-08" db="EMBL/GenBank/DDBJ databases">
        <title>Genome and evolution of the arbuscular mycorrhizal fungus Diversispora epigaea (formerly Glomus versiforme) and its bacterial endosymbionts.</title>
        <authorList>
            <person name="Sun X."/>
            <person name="Fei Z."/>
            <person name="Harrison M."/>
        </authorList>
    </citation>
    <scope>NUCLEOTIDE SEQUENCE [LARGE SCALE GENOMIC DNA]</scope>
    <source>
        <strain evidence="1 2">IT104</strain>
    </source>
</reference>
<dbReference type="OrthoDB" id="2433668at2759"/>